<feature type="domain" description="VWFC" evidence="1">
    <location>
        <begin position="147"/>
        <end position="225"/>
    </location>
</feature>
<protein>
    <submittedName>
        <fullName evidence="2">Putative conserved secreted protein</fullName>
    </submittedName>
</protein>
<accession>A0A224XV36</accession>
<proteinExistence type="predicted"/>
<organism evidence="2">
    <name type="scientific">Panstrongylus lignarius</name>
    <dbReference type="NCBI Taxonomy" id="156445"/>
    <lineage>
        <taxon>Eukaryota</taxon>
        <taxon>Metazoa</taxon>
        <taxon>Ecdysozoa</taxon>
        <taxon>Arthropoda</taxon>
        <taxon>Hexapoda</taxon>
        <taxon>Insecta</taxon>
        <taxon>Pterygota</taxon>
        <taxon>Neoptera</taxon>
        <taxon>Paraneoptera</taxon>
        <taxon>Hemiptera</taxon>
        <taxon>Heteroptera</taxon>
        <taxon>Panheteroptera</taxon>
        <taxon>Cimicomorpha</taxon>
        <taxon>Reduviidae</taxon>
        <taxon>Triatominae</taxon>
        <taxon>Panstrongylus</taxon>
    </lineage>
</organism>
<dbReference type="EMBL" id="GFTR01004635">
    <property type="protein sequence ID" value="JAW11791.1"/>
    <property type="molecule type" value="Transcribed_RNA"/>
</dbReference>
<dbReference type="AlphaFoldDB" id="A0A224XV36"/>
<evidence type="ECO:0000259" key="1">
    <source>
        <dbReference type="PROSITE" id="PS50184"/>
    </source>
</evidence>
<evidence type="ECO:0000313" key="2">
    <source>
        <dbReference type="EMBL" id="JAW11791.1"/>
    </source>
</evidence>
<sequence length="290" mass="32931">MMVDRDMFSTIIGNYCTLTALLAIFAFVYGDPAENYYRELECIPGNGDGKPTYYNCSILDKITEDKCLYKGKEYAIDETIREDEVNDKCIVECTCIQIYTTNKARWSCVDIECGELFHHEPDCKYLYDGHDKCCSSSKLCGEEEPAGTCKYGGKTYVYGEKFYPNEERCKYCICGEGFNGSLTEPWCQTFSCNLYLHYLNYIREGCLPTYYETDSCCPIPVWRCPQSDDVVVTPKNVEVCESCKDQVCKFGNLKLAKGQKLSPSTSEDSKNVDCSCQVPPHLTCVTINKE</sequence>
<name>A0A224XV36_9HEMI</name>
<dbReference type="PROSITE" id="PS50184">
    <property type="entry name" value="VWFC_2"/>
    <property type="match status" value="1"/>
</dbReference>
<reference evidence="2" key="1">
    <citation type="journal article" date="2018" name="PLoS Negl. Trop. Dis.">
        <title>An insight into the salivary gland and fat body transcriptome of Panstrongylus lignarius (Hemiptera: Heteroptera), the main vector of Chagas disease in Peru.</title>
        <authorList>
            <person name="Nevoa J.C."/>
            <person name="Mendes M.T."/>
            <person name="da Silva M.V."/>
            <person name="Soares S.C."/>
            <person name="Oliveira C.J.F."/>
            <person name="Ribeiro J.M.C."/>
        </authorList>
    </citation>
    <scope>NUCLEOTIDE SEQUENCE</scope>
</reference>
<dbReference type="InterPro" id="IPR001007">
    <property type="entry name" value="VWF_dom"/>
</dbReference>